<sequence length="129" mass="14868">MTSDILIVGFELLLVSKDFERRQSDEEFSYARLAIMNRIAFILRTLTEKNKIDKIGRWISITIDPSFNKALIFINPVLHYDVAEVLLAISQTFCSYGGWRDGKVKFNTIKISDQSYFLVTKVVSPEINK</sequence>
<proteinExistence type="predicted"/>
<accession>A0A481YSC9</accession>
<name>A0A481YSC9_9VIRU</name>
<protein>
    <submittedName>
        <fullName evidence="1">Uncharacterized protein</fullName>
    </submittedName>
</protein>
<organism evidence="1">
    <name type="scientific">Marseillevirus LCMAC101</name>
    <dbReference type="NCBI Taxonomy" id="2506602"/>
    <lineage>
        <taxon>Viruses</taxon>
        <taxon>Varidnaviria</taxon>
        <taxon>Bamfordvirae</taxon>
        <taxon>Nucleocytoviricota</taxon>
        <taxon>Megaviricetes</taxon>
        <taxon>Pimascovirales</taxon>
        <taxon>Pimascovirales incertae sedis</taxon>
        <taxon>Marseilleviridae</taxon>
    </lineage>
</organism>
<evidence type="ECO:0000313" key="1">
    <source>
        <dbReference type="EMBL" id="QBK86173.1"/>
    </source>
</evidence>
<dbReference type="EMBL" id="MK500332">
    <property type="protein sequence ID" value="QBK86173.1"/>
    <property type="molecule type" value="Genomic_DNA"/>
</dbReference>
<gene>
    <name evidence="1" type="ORF">LCMAC101_07680</name>
</gene>
<reference evidence="1" key="1">
    <citation type="journal article" date="2019" name="MBio">
        <title>Virus Genomes from Deep Sea Sediments Expand the Ocean Megavirome and Support Independent Origins of Viral Gigantism.</title>
        <authorList>
            <person name="Backstrom D."/>
            <person name="Yutin N."/>
            <person name="Jorgensen S.L."/>
            <person name="Dharamshi J."/>
            <person name="Homa F."/>
            <person name="Zaremba-Niedwiedzka K."/>
            <person name="Spang A."/>
            <person name="Wolf Y.I."/>
            <person name="Koonin E.V."/>
            <person name="Ettema T.J."/>
        </authorList>
    </citation>
    <scope>NUCLEOTIDE SEQUENCE</scope>
</reference>